<name>A0ABW0LPF7_9BACL</name>
<evidence type="ECO:0000313" key="1">
    <source>
        <dbReference type="EMBL" id="MFC5467775.1"/>
    </source>
</evidence>
<comment type="caution">
    <text evidence="1">The sequence shown here is derived from an EMBL/GenBank/DDBJ whole genome shotgun (WGS) entry which is preliminary data.</text>
</comment>
<organism evidence="1 2">
    <name type="scientific">Cohnella suwonensis</name>
    <dbReference type="NCBI Taxonomy" id="696072"/>
    <lineage>
        <taxon>Bacteria</taxon>
        <taxon>Bacillati</taxon>
        <taxon>Bacillota</taxon>
        <taxon>Bacilli</taxon>
        <taxon>Bacillales</taxon>
        <taxon>Paenibacillaceae</taxon>
        <taxon>Cohnella</taxon>
    </lineage>
</organism>
<keyword evidence="2" id="KW-1185">Reference proteome</keyword>
<gene>
    <name evidence="1" type="ORF">ACFPPD_03525</name>
</gene>
<accession>A0ABW0LPF7</accession>
<proteinExistence type="predicted"/>
<dbReference type="EMBL" id="JBHSMH010000005">
    <property type="protein sequence ID" value="MFC5467775.1"/>
    <property type="molecule type" value="Genomic_DNA"/>
</dbReference>
<reference evidence="2" key="1">
    <citation type="journal article" date="2019" name="Int. J. Syst. Evol. Microbiol.">
        <title>The Global Catalogue of Microorganisms (GCM) 10K type strain sequencing project: providing services to taxonomists for standard genome sequencing and annotation.</title>
        <authorList>
            <consortium name="The Broad Institute Genomics Platform"/>
            <consortium name="The Broad Institute Genome Sequencing Center for Infectious Disease"/>
            <person name="Wu L."/>
            <person name="Ma J."/>
        </authorList>
    </citation>
    <scope>NUCLEOTIDE SEQUENCE [LARGE SCALE GENOMIC DNA]</scope>
    <source>
        <strain evidence="2">CCUG 57113</strain>
    </source>
</reference>
<sequence>MPAIPFKSFVLFVAAGLIVVLSLSALPSVDLKLEQRRQAVAVFQPGGGKWLTDDNLVDEMAALPLRGRLAKVGWDHAILTVDLTGASQGDVWADMAQLVSFACADTRNVKQLLVRIFASKAGGRTLMMAAETRKSDWSAEALADPLLSAKLADPDGREIIRLSVTTSGKRWLANFAN</sequence>
<dbReference type="RefSeq" id="WP_209743179.1">
    <property type="nucleotide sequence ID" value="NZ_JBHSMH010000005.1"/>
</dbReference>
<evidence type="ECO:0000313" key="2">
    <source>
        <dbReference type="Proteomes" id="UP001596105"/>
    </source>
</evidence>
<dbReference type="Proteomes" id="UP001596105">
    <property type="component" value="Unassembled WGS sequence"/>
</dbReference>
<protein>
    <submittedName>
        <fullName evidence="1">Uncharacterized protein</fullName>
    </submittedName>
</protein>